<feature type="region of interest" description="Disordered" evidence="4">
    <location>
        <begin position="1"/>
        <end position="26"/>
    </location>
</feature>
<dbReference type="GeneID" id="38121410"/>
<name>A0A3D8QBV5_9EURO</name>
<dbReference type="AlphaFoldDB" id="A0A3D8QBV5"/>
<dbReference type="OrthoDB" id="3364175at2759"/>
<dbReference type="PANTHER" id="PTHR47424:SF4">
    <property type="entry name" value="ZN(II)2CYS6 TRANSCRIPTION FACTOR (EUROFUNG)"/>
    <property type="match status" value="1"/>
</dbReference>
<protein>
    <recommendedName>
        <fullName evidence="5">Xylanolytic transcriptional activator regulatory domain-containing protein</fullName>
    </recommendedName>
</protein>
<dbReference type="GO" id="GO:0000435">
    <property type="term" value="P:positive regulation of transcription from RNA polymerase II promoter by galactose"/>
    <property type="evidence" value="ECO:0007669"/>
    <property type="project" value="TreeGrafter"/>
</dbReference>
<dbReference type="EMBL" id="PVWQ01000019">
    <property type="protein sequence ID" value="RDW59345.1"/>
    <property type="molecule type" value="Genomic_DNA"/>
</dbReference>
<dbReference type="GO" id="GO:0000978">
    <property type="term" value="F:RNA polymerase II cis-regulatory region sequence-specific DNA binding"/>
    <property type="evidence" value="ECO:0007669"/>
    <property type="project" value="TreeGrafter"/>
</dbReference>
<evidence type="ECO:0000256" key="1">
    <source>
        <dbReference type="ARBA" id="ARBA00023015"/>
    </source>
</evidence>
<dbReference type="Pfam" id="PF04082">
    <property type="entry name" value="Fungal_trans"/>
    <property type="match status" value="1"/>
</dbReference>
<dbReference type="InterPro" id="IPR051127">
    <property type="entry name" value="Fungal_SecMet_Regulators"/>
</dbReference>
<gene>
    <name evidence="6" type="ORF">DSM5745_11040</name>
</gene>
<dbReference type="CDD" id="cd12148">
    <property type="entry name" value="fungal_TF_MHR"/>
    <property type="match status" value="1"/>
</dbReference>
<keyword evidence="7" id="KW-1185">Reference proteome</keyword>
<dbReference type="GO" id="GO:0000981">
    <property type="term" value="F:DNA-binding transcription factor activity, RNA polymerase II-specific"/>
    <property type="evidence" value="ECO:0007669"/>
    <property type="project" value="TreeGrafter"/>
</dbReference>
<dbReference type="GO" id="GO:0006351">
    <property type="term" value="P:DNA-templated transcription"/>
    <property type="evidence" value="ECO:0007669"/>
    <property type="project" value="InterPro"/>
</dbReference>
<sequence>MVRVPSAGDGQDVNPSSPRIRESTTAEDVFEPEVTAMGLTARPLNDGHRSGEAFFGDSSAVAFIQRLQETLRPEGLAPEPPQVYNTAKTPSDKRTNGYTKISLDMLPPRALADHLVDCYFSKIHILYPFVHKVAFLSLYQRIWMPGDNTSTPMNTGLGLGDSAVSGTTFYYGLNIIFAHGCQFSEIMGADRQTTSEAFFRRSKPALDVDYLERGDLALVQVLLLNSHYLQGSQTPNRCWHAIGTAYRLAQGLGLHTNTGDDYRSFASNQMRRRIWHGCRMLDLAASSMLGRPAMTSQHSLVPLPAAVDDCYLVGDVASCEQPPGIFSRVEWFIATLKLHELLQKMHNTVYEDQTDPSTLDPAARKKMRIIRQLQSITQIDLELDDFRANIPKPLSWEVVEGDKPDPLLRERCLLKASVWFYNVFYTFTAGIVLILAETNSAAVEAVTRNGLDAAWEQCQRTLNYLKAYSIVAERCSHSLSDTRSKCLKMLEPYRWNENAAQTSGNYAPELNMDETANGTFPDSLFADLNLDNVALDWSWFDISY</sequence>
<keyword evidence="1" id="KW-0805">Transcription regulation</keyword>
<feature type="domain" description="Xylanolytic transcriptional activator regulatory" evidence="5">
    <location>
        <begin position="238"/>
        <end position="310"/>
    </location>
</feature>
<evidence type="ECO:0000256" key="4">
    <source>
        <dbReference type="SAM" id="MobiDB-lite"/>
    </source>
</evidence>
<dbReference type="GO" id="GO:0005634">
    <property type="term" value="C:nucleus"/>
    <property type="evidence" value="ECO:0007669"/>
    <property type="project" value="TreeGrafter"/>
</dbReference>
<proteinExistence type="predicted"/>
<accession>A0A3D8QBV5</accession>
<dbReference type="InterPro" id="IPR007219">
    <property type="entry name" value="XnlR_reg_dom"/>
</dbReference>
<evidence type="ECO:0000256" key="3">
    <source>
        <dbReference type="ARBA" id="ARBA00023242"/>
    </source>
</evidence>
<keyword evidence="3" id="KW-0539">Nucleus</keyword>
<organism evidence="6 7">
    <name type="scientific">Aspergillus mulundensis</name>
    <dbReference type="NCBI Taxonomy" id="1810919"/>
    <lineage>
        <taxon>Eukaryota</taxon>
        <taxon>Fungi</taxon>
        <taxon>Dikarya</taxon>
        <taxon>Ascomycota</taxon>
        <taxon>Pezizomycotina</taxon>
        <taxon>Eurotiomycetes</taxon>
        <taxon>Eurotiomycetidae</taxon>
        <taxon>Eurotiales</taxon>
        <taxon>Aspergillaceae</taxon>
        <taxon>Aspergillus</taxon>
        <taxon>Aspergillus subgen. Nidulantes</taxon>
    </lineage>
</organism>
<dbReference type="GO" id="GO:0008270">
    <property type="term" value="F:zinc ion binding"/>
    <property type="evidence" value="ECO:0007669"/>
    <property type="project" value="InterPro"/>
</dbReference>
<dbReference type="RefSeq" id="XP_026598379.1">
    <property type="nucleotide sequence ID" value="XM_026753056.1"/>
</dbReference>
<dbReference type="Proteomes" id="UP000256690">
    <property type="component" value="Unassembled WGS sequence"/>
</dbReference>
<evidence type="ECO:0000313" key="7">
    <source>
        <dbReference type="Proteomes" id="UP000256690"/>
    </source>
</evidence>
<keyword evidence="2" id="KW-0804">Transcription</keyword>
<dbReference type="SMART" id="SM00906">
    <property type="entry name" value="Fungal_trans"/>
    <property type="match status" value="1"/>
</dbReference>
<evidence type="ECO:0000259" key="5">
    <source>
        <dbReference type="SMART" id="SM00906"/>
    </source>
</evidence>
<reference evidence="6 7" key="1">
    <citation type="journal article" date="2018" name="IMA Fungus">
        <title>IMA Genome-F 9: Draft genome sequence of Annulohypoxylon stygium, Aspergillus mulundensis, Berkeleyomyces basicola (syn. Thielaviopsis basicola), Ceratocystis smalleyi, two Cercospora beticola strains, Coleophoma cylindrospora, Fusarium fracticaudum, Phialophora cf. hyalina, and Morchella septimelata.</title>
        <authorList>
            <person name="Wingfield B.D."/>
            <person name="Bills G.F."/>
            <person name="Dong Y."/>
            <person name="Huang W."/>
            <person name="Nel W.J."/>
            <person name="Swalarsk-Parry B.S."/>
            <person name="Vaghefi N."/>
            <person name="Wilken P.M."/>
            <person name="An Z."/>
            <person name="de Beer Z.W."/>
            <person name="De Vos L."/>
            <person name="Chen L."/>
            <person name="Duong T.A."/>
            <person name="Gao Y."/>
            <person name="Hammerbacher A."/>
            <person name="Kikkert J.R."/>
            <person name="Li Y."/>
            <person name="Li H."/>
            <person name="Li K."/>
            <person name="Li Q."/>
            <person name="Liu X."/>
            <person name="Ma X."/>
            <person name="Naidoo K."/>
            <person name="Pethybridge S.J."/>
            <person name="Sun J."/>
            <person name="Steenkamp E.T."/>
            <person name="van der Nest M.A."/>
            <person name="van Wyk S."/>
            <person name="Wingfield M.J."/>
            <person name="Xiong C."/>
            <person name="Yue Q."/>
            <person name="Zhang X."/>
        </authorList>
    </citation>
    <scope>NUCLEOTIDE SEQUENCE [LARGE SCALE GENOMIC DNA]</scope>
    <source>
        <strain evidence="6 7">DSM 5745</strain>
    </source>
</reference>
<dbReference type="STRING" id="1810919.A0A3D8QBV5"/>
<comment type="caution">
    <text evidence="6">The sequence shown here is derived from an EMBL/GenBank/DDBJ whole genome shotgun (WGS) entry which is preliminary data.</text>
</comment>
<evidence type="ECO:0000256" key="2">
    <source>
        <dbReference type="ARBA" id="ARBA00023163"/>
    </source>
</evidence>
<evidence type="ECO:0000313" key="6">
    <source>
        <dbReference type="EMBL" id="RDW59345.1"/>
    </source>
</evidence>
<dbReference type="PANTHER" id="PTHR47424">
    <property type="entry name" value="REGULATORY PROTEIN GAL4"/>
    <property type="match status" value="1"/>
</dbReference>